<gene>
    <name evidence="1" type="ORF">MLD38_038869</name>
</gene>
<sequence length="114" mass="12749">MSTMHFTCSSSCFTPYSVSIALKIALPSSTSPEWLQVMRRLMKLALSGFIPQASISSKCFMAWRPCPCNPNPNSIAFQETTSLRGISANMRHDHSRCPHFAYMLVKPFPTQTAM</sequence>
<organism evidence="1 2">
    <name type="scientific">Melastoma candidum</name>
    <dbReference type="NCBI Taxonomy" id="119954"/>
    <lineage>
        <taxon>Eukaryota</taxon>
        <taxon>Viridiplantae</taxon>
        <taxon>Streptophyta</taxon>
        <taxon>Embryophyta</taxon>
        <taxon>Tracheophyta</taxon>
        <taxon>Spermatophyta</taxon>
        <taxon>Magnoliopsida</taxon>
        <taxon>eudicotyledons</taxon>
        <taxon>Gunneridae</taxon>
        <taxon>Pentapetalae</taxon>
        <taxon>rosids</taxon>
        <taxon>malvids</taxon>
        <taxon>Myrtales</taxon>
        <taxon>Melastomataceae</taxon>
        <taxon>Melastomatoideae</taxon>
        <taxon>Melastomateae</taxon>
        <taxon>Melastoma</taxon>
    </lineage>
</organism>
<evidence type="ECO:0000313" key="2">
    <source>
        <dbReference type="Proteomes" id="UP001057402"/>
    </source>
</evidence>
<comment type="caution">
    <text evidence="1">The sequence shown here is derived from an EMBL/GenBank/DDBJ whole genome shotgun (WGS) entry which is preliminary data.</text>
</comment>
<dbReference type="EMBL" id="CM042891">
    <property type="protein sequence ID" value="KAI4303212.1"/>
    <property type="molecule type" value="Genomic_DNA"/>
</dbReference>
<reference evidence="2" key="1">
    <citation type="journal article" date="2023" name="Front. Plant Sci.">
        <title>Chromosomal-level genome assembly of Melastoma candidum provides insights into trichome evolution.</title>
        <authorList>
            <person name="Zhong Y."/>
            <person name="Wu W."/>
            <person name="Sun C."/>
            <person name="Zou P."/>
            <person name="Liu Y."/>
            <person name="Dai S."/>
            <person name="Zhou R."/>
        </authorList>
    </citation>
    <scope>NUCLEOTIDE SEQUENCE [LARGE SCALE GENOMIC DNA]</scope>
</reference>
<name>A0ACB9L0M6_9MYRT</name>
<protein>
    <submittedName>
        <fullName evidence="1">Uncharacterized protein</fullName>
    </submittedName>
</protein>
<proteinExistence type="predicted"/>
<evidence type="ECO:0000313" key="1">
    <source>
        <dbReference type="EMBL" id="KAI4303212.1"/>
    </source>
</evidence>
<dbReference type="Proteomes" id="UP001057402">
    <property type="component" value="Chromosome 12"/>
</dbReference>
<keyword evidence="2" id="KW-1185">Reference proteome</keyword>
<accession>A0ACB9L0M6</accession>